<dbReference type="CDD" id="cd07438">
    <property type="entry name" value="PHP_HisPPase_AMP"/>
    <property type="match status" value="1"/>
</dbReference>
<dbReference type="Proteomes" id="UP000093080">
    <property type="component" value="Unassembled WGS sequence"/>
</dbReference>
<dbReference type="OrthoDB" id="9804333at2"/>
<keyword evidence="3" id="KW-1185">Reference proteome</keyword>
<dbReference type="STRING" id="1156395.DBT_0292"/>
<dbReference type="Pfam" id="PF02811">
    <property type="entry name" value="PHP"/>
    <property type="match status" value="1"/>
</dbReference>
<sequence>METCDLHTHTTASDGSDSPKDLVKLATEVGLKAISITDHDTIEGLDEAISMGNALGINVIPGVELSVIAPKGNMHILGYFIRQDSEHLKATLGIVQQARANRNPKIIKKLNELGIPISLEMLEQLSKGGQIGRPHFARALVELGAVKNVQEAFEKYLKRGAKAYVPKSVLSPEEAIETIHMAGGLAVLAHPFSLKCENITELKGIVEGLVERGLDGMECYYSEHSPSFTQSLIELANSFGLVVTGGTDYHGKAKPYIHLGRGKGNLSIPYDCVKDLNNRLEEKAFHA</sequence>
<dbReference type="Gene3D" id="1.10.150.650">
    <property type="match status" value="1"/>
</dbReference>
<gene>
    <name evidence="2" type="ORF">DBT_0292</name>
</gene>
<proteinExistence type="predicted"/>
<dbReference type="InterPro" id="IPR052018">
    <property type="entry name" value="PHP_domain"/>
</dbReference>
<evidence type="ECO:0000259" key="1">
    <source>
        <dbReference type="SMART" id="SM00481"/>
    </source>
</evidence>
<dbReference type="InterPro" id="IPR004013">
    <property type="entry name" value="PHP_dom"/>
</dbReference>
<evidence type="ECO:0000313" key="2">
    <source>
        <dbReference type="EMBL" id="OCC16475.1"/>
    </source>
</evidence>
<dbReference type="GO" id="GO:0004534">
    <property type="term" value="F:5'-3' RNA exonuclease activity"/>
    <property type="evidence" value="ECO:0007669"/>
    <property type="project" value="TreeGrafter"/>
</dbReference>
<dbReference type="InterPro" id="IPR003141">
    <property type="entry name" value="Pol/His_phosphatase_N"/>
</dbReference>
<dbReference type="EMBL" id="MAGO01000001">
    <property type="protein sequence ID" value="OCC16475.1"/>
    <property type="molecule type" value="Genomic_DNA"/>
</dbReference>
<accession>A0A1B9F9E3</accession>
<dbReference type="PATRIC" id="fig|1156395.6.peg.296"/>
<dbReference type="InterPro" id="IPR016195">
    <property type="entry name" value="Pol/histidinol_Pase-like"/>
</dbReference>
<protein>
    <submittedName>
        <fullName evidence="2">Putative metal-dependent phosphoesterases (PHP family)</fullName>
    </submittedName>
</protein>
<dbReference type="SMART" id="SM00481">
    <property type="entry name" value="POLIIIAc"/>
    <property type="match status" value="1"/>
</dbReference>
<dbReference type="PANTHER" id="PTHR42924:SF3">
    <property type="entry name" value="POLYMERASE_HISTIDINOL PHOSPHATASE N-TERMINAL DOMAIN-CONTAINING PROTEIN"/>
    <property type="match status" value="1"/>
</dbReference>
<evidence type="ECO:0000313" key="3">
    <source>
        <dbReference type="Proteomes" id="UP000093080"/>
    </source>
</evidence>
<dbReference type="AlphaFoldDB" id="A0A1B9F9E3"/>
<dbReference type="SUPFAM" id="SSF89550">
    <property type="entry name" value="PHP domain-like"/>
    <property type="match status" value="1"/>
</dbReference>
<reference evidence="2 3" key="1">
    <citation type="submission" date="2016-06" db="EMBL/GenBank/DDBJ databases">
        <title>Respiratory ammonification of nitrate coupled to the oxidation of elemental sulfur in deep-sea autotrophic thermophilic bacteria.</title>
        <authorList>
            <person name="Slobodkina G.B."/>
            <person name="Mardanov A.V."/>
            <person name="Ravin N.V."/>
            <person name="Frolova A.A."/>
            <person name="Viryasiv M.B."/>
            <person name="Chernyh N.A."/>
            <person name="Bonch-Osmolovskaya E.A."/>
            <person name="Slobodkin A.I."/>
        </authorList>
    </citation>
    <scope>NUCLEOTIDE SEQUENCE [LARGE SCALE GENOMIC DNA]</scope>
    <source>
        <strain evidence="2 3">S69</strain>
    </source>
</reference>
<dbReference type="Gene3D" id="3.20.20.140">
    <property type="entry name" value="Metal-dependent hydrolases"/>
    <property type="match status" value="1"/>
</dbReference>
<organism evidence="2 3">
    <name type="scientific">Dissulfuribacter thermophilus</name>
    <dbReference type="NCBI Taxonomy" id="1156395"/>
    <lineage>
        <taxon>Bacteria</taxon>
        <taxon>Pseudomonadati</taxon>
        <taxon>Thermodesulfobacteriota</taxon>
        <taxon>Dissulfuribacteria</taxon>
        <taxon>Dissulfuribacterales</taxon>
        <taxon>Dissulfuribacteraceae</taxon>
        <taxon>Dissulfuribacter</taxon>
    </lineage>
</organism>
<name>A0A1B9F9E3_9BACT</name>
<dbReference type="PANTHER" id="PTHR42924">
    <property type="entry name" value="EXONUCLEASE"/>
    <property type="match status" value="1"/>
</dbReference>
<dbReference type="GO" id="GO:0035312">
    <property type="term" value="F:5'-3' DNA exonuclease activity"/>
    <property type="evidence" value="ECO:0007669"/>
    <property type="project" value="TreeGrafter"/>
</dbReference>
<comment type="caution">
    <text evidence="2">The sequence shown here is derived from an EMBL/GenBank/DDBJ whole genome shotgun (WGS) entry which is preliminary data.</text>
</comment>
<dbReference type="RefSeq" id="WP_067615674.1">
    <property type="nucleotide sequence ID" value="NZ_MAGO01000001.1"/>
</dbReference>
<feature type="domain" description="Polymerase/histidinol phosphatase N-terminal" evidence="1">
    <location>
        <begin position="4"/>
        <end position="69"/>
    </location>
</feature>